<sequence>MDCECYKEIGRLQIKLNMEKLKCKIYKQILEKQLNVQLEDGVEDMINEIVSRFSTPQNIKHQTKVTVVQPEQYREVVPLKKKDTSVDITLSDEVNAIFGEFEKDKLETIISELFEALKDSRNYNHILTDIRINRSFYQCMLSPNAYFEMLQEHLTKIKDIFSKKNFTDKKIISTVYPKFFSSLEYRLLLLDGYHKQVLEVDDISKFKLCQKLGIKHNQTYIAFDKSDLVQYLLNYTLSFSSLSELIRNFINNPYNCSNIIYLKTSGDEGYAFYTLLKTEKNKRFWKMDCRLENLTIDLAEYITEYCINLFRTFYKAAMDTNVYIPEYQTRCCITEYECEELFQNIIIATDFFKLNSVLRNEVKNYCLFTSDSNDKFDLKNEDKEQVENFKKYKLTDEIIHETLNRMFDSLDDEHIRFLSMKFR</sequence>
<protein>
    <submittedName>
        <fullName evidence="1">Uncharacterized protein</fullName>
    </submittedName>
</protein>
<evidence type="ECO:0000313" key="1">
    <source>
        <dbReference type="EMBL" id="QHU20127.1"/>
    </source>
</evidence>
<reference evidence="1" key="1">
    <citation type="journal article" date="2020" name="Nature">
        <title>Giant virus diversity and host interactions through global metagenomics.</title>
        <authorList>
            <person name="Schulz F."/>
            <person name="Roux S."/>
            <person name="Paez-Espino D."/>
            <person name="Jungbluth S."/>
            <person name="Walsh D.A."/>
            <person name="Denef V.J."/>
            <person name="McMahon K.D."/>
            <person name="Konstantinidis K.T."/>
            <person name="Eloe-Fadrosh E.A."/>
            <person name="Kyrpides N.C."/>
            <person name="Woyke T."/>
        </authorList>
    </citation>
    <scope>NUCLEOTIDE SEQUENCE</scope>
    <source>
        <strain evidence="1">GVMAG-S-3300013014-136</strain>
    </source>
</reference>
<accession>A0A6C0KTW4</accession>
<dbReference type="AlphaFoldDB" id="A0A6C0KTW4"/>
<proteinExistence type="predicted"/>
<name>A0A6C0KTW4_9ZZZZ</name>
<organism evidence="1">
    <name type="scientific">viral metagenome</name>
    <dbReference type="NCBI Taxonomy" id="1070528"/>
    <lineage>
        <taxon>unclassified sequences</taxon>
        <taxon>metagenomes</taxon>
        <taxon>organismal metagenomes</taxon>
    </lineage>
</organism>
<dbReference type="EMBL" id="MN740962">
    <property type="protein sequence ID" value="QHU20127.1"/>
    <property type="molecule type" value="Genomic_DNA"/>
</dbReference>